<dbReference type="EMBL" id="BKCJ011322757">
    <property type="protein sequence ID" value="GFD20524.1"/>
    <property type="molecule type" value="Genomic_DNA"/>
</dbReference>
<proteinExistence type="predicted"/>
<comment type="caution">
    <text evidence="1">The sequence shown here is derived from an EMBL/GenBank/DDBJ whole genome shotgun (WGS) entry which is preliminary data.</text>
</comment>
<reference evidence="1" key="1">
    <citation type="journal article" date="2019" name="Sci. Rep.">
        <title>Draft genome of Tanacetum cinerariifolium, the natural source of mosquito coil.</title>
        <authorList>
            <person name="Yamashiro T."/>
            <person name="Shiraishi A."/>
            <person name="Satake H."/>
            <person name="Nakayama K."/>
        </authorList>
    </citation>
    <scope>NUCLEOTIDE SEQUENCE</scope>
</reference>
<feature type="non-terminal residue" evidence="1">
    <location>
        <position position="62"/>
    </location>
</feature>
<name>A0A699ULH6_TANCI</name>
<sequence>MNPWGGNAAGYGEVQNRVGNINQGQARPGQAITAEDVDEGPTAQTMFMANLLSADPITDEAG</sequence>
<accession>A0A699ULH6</accession>
<dbReference type="AlphaFoldDB" id="A0A699ULH6"/>
<organism evidence="1">
    <name type="scientific">Tanacetum cinerariifolium</name>
    <name type="common">Dalmatian daisy</name>
    <name type="synonym">Chrysanthemum cinerariifolium</name>
    <dbReference type="NCBI Taxonomy" id="118510"/>
    <lineage>
        <taxon>Eukaryota</taxon>
        <taxon>Viridiplantae</taxon>
        <taxon>Streptophyta</taxon>
        <taxon>Embryophyta</taxon>
        <taxon>Tracheophyta</taxon>
        <taxon>Spermatophyta</taxon>
        <taxon>Magnoliopsida</taxon>
        <taxon>eudicotyledons</taxon>
        <taxon>Gunneridae</taxon>
        <taxon>Pentapetalae</taxon>
        <taxon>asterids</taxon>
        <taxon>campanulids</taxon>
        <taxon>Asterales</taxon>
        <taxon>Asteraceae</taxon>
        <taxon>Asteroideae</taxon>
        <taxon>Anthemideae</taxon>
        <taxon>Anthemidinae</taxon>
        <taxon>Tanacetum</taxon>
    </lineage>
</organism>
<protein>
    <submittedName>
        <fullName evidence="1">Uncharacterized protein</fullName>
    </submittedName>
</protein>
<evidence type="ECO:0000313" key="1">
    <source>
        <dbReference type="EMBL" id="GFD20524.1"/>
    </source>
</evidence>
<gene>
    <name evidence="1" type="ORF">Tci_892493</name>
</gene>